<organism evidence="7 8">
    <name type="scientific">Aquilegia coerulea</name>
    <name type="common">Rocky mountain columbine</name>
    <dbReference type="NCBI Taxonomy" id="218851"/>
    <lineage>
        <taxon>Eukaryota</taxon>
        <taxon>Viridiplantae</taxon>
        <taxon>Streptophyta</taxon>
        <taxon>Embryophyta</taxon>
        <taxon>Tracheophyta</taxon>
        <taxon>Spermatophyta</taxon>
        <taxon>Magnoliopsida</taxon>
        <taxon>Ranunculales</taxon>
        <taxon>Ranunculaceae</taxon>
        <taxon>Thalictroideae</taxon>
        <taxon>Aquilegia</taxon>
    </lineage>
</organism>
<protein>
    <recommendedName>
        <fullName evidence="9">Major facilitator superfamily (MFS) profile domain-containing protein</fullName>
    </recommendedName>
</protein>
<feature type="transmembrane region" description="Helical" evidence="6">
    <location>
        <begin position="488"/>
        <end position="508"/>
    </location>
</feature>
<evidence type="ECO:0000256" key="1">
    <source>
        <dbReference type="ARBA" id="ARBA00004141"/>
    </source>
</evidence>
<evidence type="ECO:0000256" key="3">
    <source>
        <dbReference type="ARBA" id="ARBA00022692"/>
    </source>
</evidence>
<dbReference type="OrthoDB" id="8904098at2759"/>
<keyword evidence="5 6" id="KW-0472">Membrane</keyword>
<dbReference type="Proteomes" id="UP000230069">
    <property type="component" value="Unassembled WGS sequence"/>
</dbReference>
<dbReference type="InterPro" id="IPR036259">
    <property type="entry name" value="MFS_trans_sf"/>
</dbReference>
<keyword evidence="8" id="KW-1185">Reference proteome</keyword>
<dbReference type="InterPro" id="IPR000109">
    <property type="entry name" value="POT_fam"/>
</dbReference>
<feature type="transmembrane region" description="Helical" evidence="6">
    <location>
        <begin position="136"/>
        <end position="160"/>
    </location>
</feature>
<proteinExistence type="inferred from homology"/>
<dbReference type="InParanoid" id="A0A2G5DGK8"/>
<feature type="transmembrane region" description="Helical" evidence="6">
    <location>
        <begin position="215"/>
        <end position="235"/>
    </location>
</feature>
<evidence type="ECO:0000313" key="8">
    <source>
        <dbReference type="Proteomes" id="UP000230069"/>
    </source>
</evidence>
<feature type="transmembrane region" description="Helical" evidence="6">
    <location>
        <begin position="68"/>
        <end position="89"/>
    </location>
</feature>
<dbReference type="EMBL" id="KZ305037">
    <property type="protein sequence ID" value="PIA42645.1"/>
    <property type="molecule type" value="Genomic_DNA"/>
</dbReference>
<name>A0A2G5DGK8_AQUCA</name>
<evidence type="ECO:0000313" key="7">
    <source>
        <dbReference type="EMBL" id="PIA42645.1"/>
    </source>
</evidence>
<dbReference type="SUPFAM" id="SSF103473">
    <property type="entry name" value="MFS general substrate transporter"/>
    <property type="match status" value="1"/>
</dbReference>
<evidence type="ECO:0000256" key="6">
    <source>
        <dbReference type="SAM" id="Phobius"/>
    </source>
</evidence>
<feature type="transmembrane region" description="Helical" evidence="6">
    <location>
        <begin position="535"/>
        <end position="558"/>
    </location>
</feature>
<comment type="similarity">
    <text evidence="2">Belongs to the major facilitator superfamily. Proton-dependent oligopeptide transporter (POT/PTR) (TC 2.A.17) family.</text>
</comment>
<gene>
    <name evidence="7" type="ORF">AQUCO_02000233v1</name>
</gene>
<feature type="transmembrane region" description="Helical" evidence="6">
    <location>
        <begin position="96"/>
        <end position="116"/>
    </location>
</feature>
<dbReference type="CDD" id="cd17416">
    <property type="entry name" value="MFS_NPF1_2"/>
    <property type="match status" value="1"/>
</dbReference>
<reference evidence="7 8" key="1">
    <citation type="submission" date="2017-09" db="EMBL/GenBank/DDBJ databases">
        <title>WGS assembly of Aquilegia coerulea Goldsmith.</title>
        <authorList>
            <person name="Hodges S."/>
            <person name="Kramer E."/>
            <person name="Nordborg M."/>
            <person name="Tomkins J."/>
            <person name="Borevitz J."/>
            <person name="Derieg N."/>
            <person name="Yan J."/>
            <person name="Mihaltcheva S."/>
            <person name="Hayes R.D."/>
            <person name="Rokhsar D."/>
        </authorList>
    </citation>
    <scope>NUCLEOTIDE SEQUENCE [LARGE SCALE GENOMIC DNA]</scope>
    <source>
        <strain evidence="8">cv. Goldsmith</strain>
    </source>
</reference>
<dbReference type="STRING" id="218851.A0A2G5DGK8"/>
<feature type="transmembrane region" description="Helical" evidence="6">
    <location>
        <begin position="364"/>
        <end position="386"/>
    </location>
</feature>
<comment type="subcellular location">
    <subcellularLocation>
        <location evidence="1">Membrane</location>
        <topology evidence="1">Multi-pass membrane protein</topology>
    </subcellularLocation>
</comment>
<accession>A0A2G5DGK8</accession>
<evidence type="ECO:0008006" key="9">
    <source>
        <dbReference type="Google" id="ProtNLM"/>
    </source>
</evidence>
<feature type="transmembrane region" description="Helical" evidence="6">
    <location>
        <begin position="406"/>
        <end position="427"/>
    </location>
</feature>
<feature type="transmembrane region" description="Helical" evidence="6">
    <location>
        <begin position="43"/>
        <end position="62"/>
    </location>
</feature>
<dbReference type="GO" id="GO:0022857">
    <property type="term" value="F:transmembrane transporter activity"/>
    <property type="evidence" value="ECO:0007669"/>
    <property type="project" value="InterPro"/>
</dbReference>
<evidence type="ECO:0000256" key="4">
    <source>
        <dbReference type="ARBA" id="ARBA00022989"/>
    </source>
</evidence>
<dbReference type="PANTHER" id="PTHR11654">
    <property type="entry name" value="OLIGOPEPTIDE TRANSPORTER-RELATED"/>
    <property type="match status" value="1"/>
</dbReference>
<evidence type="ECO:0000256" key="2">
    <source>
        <dbReference type="ARBA" id="ARBA00005982"/>
    </source>
</evidence>
<keyword evidence="3 6" id="KW-0812">Transmembrane</keyword>
<dbReference type="Gene3D" id="1.20.1250.20">
    <property type="entry name" value="MFS general substrate transporter like domains"/>
    <property type="match status" value="1"/>
</dbReference>
<keyword evidence="4 6" id="KW-1133">Transmembrane helix</keyword>
<sequence length="592" mass="65250">MDGFPEKRKMKNQKGGLIAKPIIRKGGLKTMPFIIANETFEKVATYGLLANMIIYLITGYNMDSATGANVLFIWSAVSNFTPILGAFLSDSYLGRFRVIALGSVASFLGGTLLWLTTMLPEAKPTQRGEQATAVQLSMLFGAFALMSIGAGGIRPCSLAFGADQLDKEDNSPENARVLQTFFNLYYASVGVSIMISVTAFVYIQDKLGFKVGFGIPAALMFLAAVFFLFGSPLYVKVKANKSLFTGFIQTAVVAFKNKHLAFPPNNTDGWYHHRKGSKFVSPTDKLRWLNKACIIRNPDKYLNRDGFASEPWKLCRVEQVEELKALVKVMPLWSTGIMIAVTISQHSFPVLQARTMDRKVTPSFEIPAASYGAFAILTLTIWVGIYDRILVPLLARLTGNPRGIGLKLRMGIGLFLSCLAMAVSAIVESKRRETAIAQGLLEKGNALVNISAMWLVPQHCLTGLSEAFNAIGQIEFYYSQFPKSMSSIGVALFALGMGFGNLLGSLIVEVVDKVSSRGGRDSWVASNLNKGRYDYYYWLLTLLSVANLLYFIVCSYAYGNCEEQRSKVWDETEEVNEVDISKSKELPLIVSV</sequence>
<evidence type="ECO:0000256" key="5">
    <source>
        <dbReference type="ARBA" id="ARBA00023136"/>
    </source>
</evidence>
<dbReference type="AlphaFoldDB" id="A0A2G5DGK8"/>
<dbReference type="Pfam" id="PF00854">
    <property type="entry name" value="PTR2"/>
    <property type="match status" value="1"/>
</dbReference>
<dbReference type="GO" id="GO:0016020">
    <property type="term" value="C:membrane"/>
    <property type="evidence" value="ECO:0007669"/>
    <property type="project" value="UniProtKB-SubCell"/>
</dbReference>
<feature type="transmembrane region" description="Helical" evidence="6">
    <location>
        <begin position="181"/>
        <end position="203"/>
    </location>
</feature>